<keyword evidence="4" id="KW-0067">ATP-binding</keyword>
<dbReference type="PANTHER" id="PTHR24223:SF165">
    <property type="entry name" value="ABC TRANSPORTER C FAMILY MEMBER 15-RELATED"/>
    <property type="match status" value="1"/>
</dbReference>
<evidence type="ECO:0000256" key="6">
    <source>
        <dbReference type="ARBA" id="ARBA00023136"/>
    </source>
</evidence>
<dbReference type="Gene3D" id="1.20.1560.10">
    <property type="entry name" value="ABC transporter type 1, transmembrane domain"/>
    <property type="match status" value="1"/>
</dbReference>
<keyword evidence="6" id="KW-0472">Membrane</keyword>
<dbReference type="FunFam" id="3.40.50.300:FF:004162">
    <property type="entry name" value="ATP binding cassette subfamily C member 5"/>
    <property type="match status" value="1"/>
</dbReference>
<evidence type="ECO:0000256" key="2">
    <source>
        <dbReference type="ARBA" id="ARBA00022692"/>
    </source>
</evidence>
<dbReference type="PROSITE" id="PS50929">
    <property type="entry name" value="ABC_TM1F"/>
    <property type="match status" value="1"/>
</dbReference>
<keyword evidence="5" id="KW-1133">Transmembrane helix</keyword>
<dbReference type="GO" id="GO:0140359">
    <property type="term" value="F:ABC-type transporter activity"/>
    <property type="evidence" value="ECO:0007669"/>
    <property type="project" value="InterPro"/>
</dbReference>
<evidence type="ECO:0000256" key="1">
    <source>
        <dbReference type="ARBA" id="ARBA00022448"/>
    </source>
</evidence>
<dbReference type="InterPro" id="IPR050173">
    <property type="entry name" value="ABC_transporter_C-like"/>
</dbReference>
<dbReference type="InterPro" id="IPR036640">
    <property type="entry name" value="ABC1_TM_sf"/>
</dbReference>
<dbReference type="SUPFAM" id="SSF90123">
    <property type="entry name" value="ABC transporter transmembrane region"/>
    <property type="match status" value="1"/>
</dbReference>
<feature type="domain" description="ABC transmembrane type-1" evidence="7">
    <location>
        <begin position="12"/>
        <end position="105"/>
    </location>
</feature>
<reference evidence="8" key="1">
    <citation type="submission" date="2023-03" db="UniProtKB">
        <authorList>
            <consortium name="EnsemblPlants"/>
        </authorList>
    </citation>
    <scope>IDENTIFICATION</scope>
</reference>
<sequence length="306" mass="35589">MEYKSWVQSTNLCNQYYTPTARELGRLAGINQSPILHHFAESLARAATIRAFNQEDRFLNTNLCLIDGFSNAQFHNVAVIVWLSFRLNMLSHFVFAFSLVLLVTLPKGIIDPSEYLRYCWLGNIVWNKLEFITGFNYMEYMRCTVPNHFSRKNSSILEDKKPPSNWPQERSITFKNLQIRYADHLPDVLKDISCTFRGKKKVGIVGRTGCGKSTLIQPIFRMVEPRRGSIIIDNVDICKIGLHDLRSRLRIILQDPSLFEGTIRGNLDPYNSTRNKKFGRTYDKYEMIINKYLRIQIACFIQMSIR</sequence>
<evidence type="ECO:0000256" key="5">
    <source>
        <dbReference type="ARBA" id="ARBA00022989"/>
    </source>
</evidence>
<keyword evidence="3" id="KW-0547">Nucleotide-binding</keyword>
<dbReference type="Gramene" id="MELO3C031628.2.1">
    <property type="protein sequence ID" value="MELO3C031628.2.1"/>
    <property type="gene ID" value="MELO3C031628.2"/>
</dbReference>
<proteinExistence type="predicted"/>
<evidence type="ECO:0000256" key="4">
    <source>
        <dbReference type="ARBA" id="ARBA00022840"/>
    </source>
</evidence>
<keyword evidence="1" id="KW-0813">Transport</keyword>
<accession>A0A9I9EBX2</accession>
<dbReference type="InterPro" id="IPR003439">
    <property type="entry name" value="ABC_transporter-like_ATP-bd"/>
</dbReference>
<dbReference type="GO" id="GO:0005524">
    <property type="term" value="F:ATP binding"/>
    <property type="evidence" value="ECO:0007669"/>
    <property type="project" value="UniProtKB-KW"/>
</dbReference>
<keyword evidence="2" id="KW-0812">Transmembrane</keyword>
<name>A0A9I9EBX2_CUCME</name>
<protein>
    <recommendedName>
        <fullName evidence="7">ABC transmembrane type-1 domain-containing protein</fullName>
    </recommendedName>
</protein>
<evidence type="ECO:0000256" key="3">
    <source>
        <dbReference type="ARBA" id="ARBA00022741"/>
    </source>
</evidence>
<dbReference type="InterPro" id="IPR027417">
    <property type="entry name" value="P-loop_NTPase"/>
</dbReference>
<dbReference type="Pfam" id="PF00005">
    <property type="entry name" value="ABC_tran"/>
    <property type="match status" value="1"/>
</dbReference>
<dbReference type="GO" id="GO:0016887">
    <property type="term" value="F:ATP hydrolysis activity"/>
    <property type="evidence" value="ECO:0007669"/>
    <property type="project" value="InterPro"/>
</dbReference>
<evidence type="ECO:0000313" key="8">
    <source>
        <dbReference type="EnsemblPlants" id="MELO3C031628.2.1"/>
    </source>
</evidence>
<dbReference type="PANTHER" id="PTHR24223">
    <property type="entry name" value="ATP-BINDING CASSETTE SUB-FAMILY C"/>
    <property type="match status" value="1"/>
</dbReference>
<dbReference type="SUPFAM" id="SSF52540">
    <property type="entry name" value="P-loop containing nucleoside triphosphate hydrolases"/>
    <property type="match status" value="1"/>
</dbReference>
<organism evidence="8">
    <name type="scientific">Cucumis melo</name>
    <name type="common">Muskmelon</name>
    <dbReference type="NCBI Taxonomy" id="3656"/>
    <lineage>
        <taxon>Eukaryota</taxon>
        <taxon>Viridiplantae</taxon>
        <taxon>Streptophyta</taxon>
        <taxon>Embryophyta</taxon>
        <taxon>Tracheophyta</taxon>
        <taxon>Spermatophyta</taxon>
        <taxon>Magnoliopsida</taxon>
        <taxon>eudicotyledons</taxon>
        <taxon>Gunneridae</taxon>
        <taxon>Pentapetalae</taxon>
        <taxon>rosids</taxon>
        <taxon>fabids</taxon>
        <taxon>Cucurbitales</taxon>
        <taxon>Cucurbitaceae</taxon>
        <taxon>Benincaseae</taxon>
        <taxon>Cucumis</taxon>
    </lineage>
</organism>
<dbReference type="GO" id="GO:0016020">
    <property type="term" value="C:membrane"/>
    <property type="evidence" value="ECO:0007669"/>
    <property type="project" value="InterPro"/>
</dbReference>
<dbReference type="InterPro" id="IPR011527">
    <property type="entry name" value="ABC1_TM_dom"/>
</dbReference>
<dbReference type="Gene3D" id="3.40.50.300">
    <property type="entry name" value="P-loop containing nucleotide triphosphate hydrolases"/>
    <property type="match status" value="1"/>
</dbReference>
<dbReference type="EnsemblPlants" id="MELO3C031628.2.1">
    <property type="protein sequence ID" value="MELO3C031628.2.1"/>
    <property type="gene ID" value="MELO3C031628.2"/>
</dbReference>
<evidence type="ECO:0000259" key="7">
    <source>
        <dbReference type="PROSITE" id="PS50929"/>
    </source>
</evidence>
<dbReference type="AlphaFoldDB" id="A0A9I9EBX2"/>